<dbReference type="PANTHER" id="PTHR12219:SF17">
    <property type="entry name" value="WD REPEAT-CONTAINING PROTEIN 93"/>
    <property type="match status" value="1"/>
</dbReference>
<dbReference type="Proteomes" id="UP000316079">
    <property type="component" value="Unassembled WGS sequence"/>
</dbReference>
<gene>
    <name evidence="1" type="ORF">DNTS_000488</name>
</gene>
<dbReference type="InterPro" id="IPR006885">
    <property type="entry name" value="NADH_UbQ_FeS_4_mit-like"/>
</dbReference>
<dbReference type="GO" id="GO:0022900">
    <property type="term" value="P:electron transport chain"/>
    <property type="evidence" value="ECO:0007669"/>
    <property type="project" value="InterPro"/>
</dbReference>
<reference evidence="1 2" key="1">
    <citation type="journal article" date="2019" name="Sci. Data">
        <title>Hybrid genome assembly and annotation of Danionella translucida.</title>
        <authorList>
            <person name="Kadobianskyi M."/>
            <person name="Schulze L."/>
            <person name="Schuelke M."/>
            <person name="Judkewitz B."/>
        </authorList>
    </citation>
    <scope>NUCLEOTIDE SEQUENCE [LARGE SCALE GENOMIC DNA]</scope>
    <source>
        <strain evidence="1 2">Bolton</strain>
    </source>
</reference>
<evidence type="ECO:0008006" key="3">
    <source>
        <dbReference type="Google" id="ProtNLM"/>
    </source>
</evidence>
<accession>A0A553R4T9</accession>
<dbReference type="OrthoDB" id="547231at2759"/>
<dbReference type="PANTHER" id="PTHR12219">
    <property type="entry name" value="NADH-UBIQUINONE OXIDOREDUCTASE"/>
    <property type="match status" value="1"/>
</dbReference>
<keyword evidence="2" id="KW-1185">Reference proteome</keyword>
<name>A0A553R4T9_9TELE</name>
<dbReference type="InterPro" id="IPR049547">
    <property type="entry name" value="WDR93_beta-prop"/>
</dbReference>
<protein>
    <recommendedName>
        <fullName evidence="3">WD repeat-containing protein 93</fullName>
    </recommendedName>
</protein>
<dbReference type="EMBL" id="SRMA01025237">
    <property type="protein sequence ID" value="TRY97201.1"/>
    <property type="molecule type" value="Genomic_DNA"/>
</dbReference>
<dbReference type="SUPFAM" id="SSF50978">
    <property type="entry name" value="WD40 repeat-like"/>
    <property type="match status" value="1"/>
</dbReference>
<proteinExistence type="predicted"/>
<evidence type="ECO:0000313" key="1">
    <source>
        <dbReference type="EMBL" id="TRY97201.1"/>
    </source>
</evidence>
<dbReference type="AlphaFoldDB" id="A0A553R4T9"/>
<dbReference type="InterPro" id="IPR036322">
    <property type="entry name" value="WD40_repeat_dom_sf"/>
</dbReference>
<comment type="caution">
    <text evidence="1">The sequence shown here is derived from an EMBL/GenBank/DDBJ whole genome shotgun (WGS) entry which is preliminary data.</text>
</comment>
<sequence>MTNQLLNNLSNRVEVTTEPKMSEHSSNRIPLVDSSAEIKLPGRVNCIECSDDALYLFVGHSRGLSVFSTSALTCVGTWQDERVEISSISSAFLGNLAYLFSTVDDMGVVLRMCIARLFVQHLENIYLIKTINETDIISPQATDAKFSPIIFLMKIKPPEIPPGTTLKSPTDVLQRTDGATIIGSGQNHFISCQQWMSQEVAFRKMFAKPLNFEEPPQQKAETHSNCTFHFLFENVFESMPGEVQKADEIPIAVCLWWKSSSNLLQYPLLRTSKEKENGPKPDILWPNAQEILCSVVSSCTRFIVLGLEDQLVTIWDRHFGRPHANIVVPGDSAICRIKLGVQNPETTAFQSFSPKLQLVVCGKNGACYSVTAGPTGDTTTIVLAEREPVCVLEPLHQKLYLIGERKTSLASMINREEDESCLFIFSFSECSLMDEYNVTSPAGTEKETRTTLLSLEETCNRYFQERTETWKERNRNLAHQWEQLSKYSFK</sequence>
<dbReference type="Pfam" id="PF21030">
    <property type="entry name" value="WDR93"/>
    <property type="match status" value="1"/>
</dbReference>
<organism evidence="1 2">
    <name type="scientific">Danionella cerebrum</name>
    <dbReference type="NCBI Taxonomy" id="2873325"/>
    <lineage>
        <taxon>Eukaryota</taxon>
        <taxon>Metazoa</taxon>
        <taxon>Chordata</taxon>
        <taxon>Craniata</taxon>
        <taxon>Vertebrata</taxon>
        <taxon>Euteleostomi</taxon>
        <taxon>Actinopterygii</taxon>
        <taxon>Neopterygii</taxon>
        <taxon>Teleostei</taxon>
        <taxon>Ostariophysi</taxon>
        <taxon>Cypriniformes</taxon>
        <taxon>Danionidae</taxon>
        <taxon>Danioninae</taxon>
        <taxon>Danionella</taxon>
    </lineage>
</organism>
<evidence type="ECO:0000313" key="2">
    <source>
        <dbReference type="Proteomes" id="UP000316079"/>
    </source>
</evidence>